<dbReference type="EMBL" id="FOTC01000003">
    <property type="protein sequence ID" value="SFL28084.1"/>
    <property type="molecule type" value="Genomic_DNA"/>
</dbReference>
<dbReference type="RefSeq" id="WP_089870547.1">
    <property type="nucleotide sequence ID" value="NZ_FOTC01000003.1"/>
</dbReference>
<organism evidence="12 13">
    <name type="scientific">Halogranum rubrum</name>
    <dbReference type="NCBI Taxonomy" id="553466"/>
    <lineage>
        <taxon>Archaea</taxon>
        <taxon>Methanobacteriati</taxon>
        <taxon>Methanobacteriota</taxon>
        <taxon>Stenosarchaea group</taxon>
        <taxon>Halobacteria</taxon>
        <taxon>Halobacteriales</taxon>
        <taxon>Haloferacaceae</taxon>
    </lineage>
</organism>
<dbReference type="NCBIfam" id="NF003683">
    <property type="entry name" value="PRK05305.2-3"/>
    <property type="match status" value="1"/>
</dbReference>
<evidence type="ECO:0000313" key="13">
    <source>
        <dbReference type="Proteomes" id="UP000199607"/>
    </source>
</evidence>
<keyword evidence="3" id="KW-0210">Decarboxylase</keyword>
<evidence type="ECO:0000256" key="6">
    <source>
        <dbReference type="ARBA" id="ARBA00023145"/>
    </source>
</evidence>
<dbReference type="STRING" id="553466.SAMN04487950_3219"/>
<dbReference type="PANTHER" id="PTHR35809:SF1">
    <property type="entry name" value="ARCHAETIDYLSERINE DECARBOXYLASE PROENZYME-RELATED"/>
    <property type="match status" value="1"/>
</dbReference>
<evidence type="ECO:0000256" key="10">
    <source>
        <dbReference type="ARBA" id="ARBA00023317"/>
    </source>
</evidence>
<keyword evidence="7" id="KW-0594">Phospholipid biosynthesis</keyword>
<evidence type="ECO:0000256" key="2">
    <source>
        <dbReference type="ARBA" id="ARBA00022516"/>
    </source>
</evidence>
<evidence type="ECO:0000256" key="3">
    <source>
        <dbReference type="ARBA" id="ARBA00022793"/>
    </source>
</evidence>
<proteinExistence type="predicted"/>
<keyword evidence="1" id="KW-1003">Cell membrane</keyword>
<evidence type="ECO:0000313" key="12">
    <source>
        <dbReference type="EMBL" id="SFL28084.1"/>
    </source>
</evidence>
<dbReference type="InterPro" id="IPR003817">
    <property type="entry name" value="PS_Dcarbxylase"/>
</dbReference>
<dbReference type="Proteomes" id="UP000199607">
    <property type="component" value="Unassembled WGS sequence"/>
</dbReference>
<keyword evidence="8" id="KW-0456">Lyase</keyword>
<dbReference type="GO" id="GO:0004609">
    <property type="term" value="F:phosphatidylserine decarboxylase activity"/>
    <property type="evidence" value="ECO:0007669"/>
    <property type="project" value="InterPro"/>
</dbReference>
<evidence type="ECO:0000256" key="5">
    <source>
        <dbReference type="ARBA" id="ARBA00023136"/>
    </source>
</evidence>
<dbReference type="NCBIfam" id="NF038088">
    <property type="entry name" value="anchor_synt_D"/>
    <property type="match status" value="1"/>
</dbReference>
<reference evidence="13" key="1">
    <citation type="submission" date="2016-10" db="EMBL/GenBank/DDBJ databases">
        <authorList>
            <person name="Varghese N."/>
            <person name="Submissions S."/>
        </authorList>
    </citation>
    <scope>NUCLEOTIDE SEQUENCE [LARGE SCALE GENOMIC DNA]</scope>
    <source>
        <strain evidence="13">CGMCC 1.7738</strain>
    </source>
</reference>
<evidence type="ECO:0000256" key="7">
    <source>
        <dbReference type="ARBA" id="ARBA00023209"/>
    </source>
</evidence>
<evidence type="ECO:0000256" key="8">
    <source>
        <dbReference type="ARBA" id="ARBA00023239"/>
    </source>
</evidence>
<evidence type="ECO:0000256" key="9">
    <source>
        <dbReference type="ARBA" id="ARBA00023264"/>
    </source>
</evidence>
<evidence type="ECO:0000256" key="4">
    <source>
        <dbReference type="ARBA" id="ARBA00023098"/>
    </source>
</evidence>
<keyword evidence="6" id="KW-0865">Zymogen</keyword>
<dbReference type="GO" id="GO:0008654">
    <property type="term" value="P:phospholipid biosynthetic process"/>
    <property type="evidence" value="ECO:0007669"/>
    <property type="project" value="UniProtKB-KW"/>
</dbReference>
<dbReference type="InterPro" id="IPR033175">
    <property type="entry name" value="PSD-A"/>
</dbReference>
<keyword evidence="10" id="KW-0670">Pyruvate</keyword>
<evidence type="ECO:0000256" key="11">
    <source>
        <dbReference type="SAM" id="Phobius"/>
    </source>
</evidence>
<keyword evidence="4" id="KW-0443">Lipid metabolism</keyword>
<gene>
    <name evidence="12" type="ORF">SAMN04487950_3219</name>
</gene>
<name>A0A1I4GDH1_9EURY</name>
<keyword evidence="11" id="KW-0812">Transmembrane</keyword>
<keyword evidence="2" id="KW-0444">Lipid biosynthesis</keyword>
<feature type="transmembrane region" description="Helical" evidence="11">
    <location>
        <begin position="20"/>
        <end position="46"/>
    </location>
</feature>
<keyword evidence="5 11" id="KW-0472">Membrane</keyword>
<sequence>MNPLPVAPGTWRYAAPPLLLALPALVVAFPVGVGLLVLTVAVVAFFRDPERTPPASGIVAPAHGKVSVIREEGEQVRVGVFMNVTDVHVIRAPTDGYAESVERRPGAYKPAFSKDSDRNERVDVDFGTHEVSFIAGWFARRIHPYISGGESVARGERLGHIAFGSRADILLPEWVDVEDVEVEKGQRVTAGQTVVVETPTAAD</sequence>
<evidence type="ECO:0000256" key="1">
    <source>
        <dbReference type="ARBA" id="ARBA00022475"/>
    </source>
</evidence>
<protein>
    <submittedName>
        <fullName evidence="12">Phosphatidylserine decarboxylase</fullName>
    </submittedName>
</protein>
<keyword evidence="13" id="KW-1185">Reference proteome</keyword>
<accession>A0A1I4GDH1</accession>
<dbReference type="AlphaFoldDB" id="A0A1I4GDH1"/>
<dbReference type="Pfam" id="PF02666">
    <property type="entry name" value="PS_Dcarbxylase"/>
    <property type="match status" value="1"/>
</dbReference>
<keyword evidence="9" id="KW-1208">Phospholipid metabolism</keyword>
<keyword evidence="11" id="KW-1133">Transmembrane helix</keyword>
<dbReference type="PANTHER" id="PTHR35809">
    <property type="entry name" value="ARCHAETIDYLSERINE DECARBOXYLASE PROENZYME-RELATED"/>
    <property type="match status" value="1"/>
</dbReference>